<dbReference type="Gene3D" id="1.10.486.10">
    <property type="entry name" value="PCRA, domain 4"/>
    <property type="match status" value="1"/>
</dbReference>
<dbReference type="InterPro" id="IPR005751">
    <property type="entry name" value="ATP-dep_DNA_helicase_PcrA"/>
</dbReference>
<dbReference type="GO" id="GO:0006260">
    <property type="term" value="P:DNA replication"/>
    <property type="evidence" value="ECO:0007669"/>
    <property type="project" value="InterPro"/>
</dbReference>
<keyword evidence="4" id="KW-0347">Helicase</keyword>
<proteinExistence type="inferred from homology"/>
<evidence type="ECO:0000256" key="11">
    <source>
        <dbReference type="SAM" id="MobiDB-lite"/>
    </source>
</evidence>
<organism evidence="14">
    <name type="scientific">marine metagenome</name>
    <dbReference type="NCBI Taxonomy" id="408172"/>
    <lineage>
        <taxon>unclassified sequences</taxon>
        <taxon>metagenomes</taxon>
        <taxon>ecological metagenomes</taxon>
    </lineage>
</organism>
<dbReference type="NCBIfam" id="TIGR01073">
    <property type="entry name" value="pcrA"/>
    <property type="match status" value="1"/>
</dbReference>
<evidence type="ECO:0000256" key="1">
    <source>
        <dbReference type="ARBA" id="ARBA00009922"/>
    </source>
</evidence>
<evidence type="ECO:0000256" key="4">
    <source>
        <dbReference type="ARBA" id="ARBA00022806"/>
    </source>
</evidence>
<dbReference type="PANTHER" id="PTHR11070:SF2">
    <property type="entry name" value="ATP-DEPENDENT DNA HELICASE SRS2"/>
    <property type="match status" value="1"/>
</dbReference>
<evidence type="ECO:0000313" key="14">
    <source>
        <dbReference type="EMBL" id="SUZ89352.1"/>
    </source>
</evidence>
<evidence type="ECO:0000259" key="12">
    <source>
        <dbReference type="PROSITE" id="PS51198"/>
    </source>
</evidence>
<dbReference type="CDD" id="cd17932">
    <property type="entry name" value="DEXQc_UvrD"/>
    <property type="match status" value="1"/>
</dbReference>
<feature type="domain" description="UvrD-like helicase ATP-binding" evidence="12">
    <location>
        <begin position="8"/>
        <end position="287"/>
    </location>
</feature>
<dbReference type="InterPro" id="IPR014016">
    <property type="entry name" value="UvrD-like_ATP-bd"/>
</dbReference>
<dbReference type="PANTHER" id="PTHR11070">
    <property type="entry name" value="UVRD / RECB / PCRA DNA HELICASE FAMILY MEMBER"/>
    <property type="match status" value="1"/>
</dbReference>
<dbReference type="GO" id="GO:0016787">
    <property type="term" value="F:hydrolase activity"/>
    <property type="evidence" value="ECO:0007669"/>
    <property type="project" value="UniProtKB-KW"/>
</dbReference>
<keyword evidence="5" id="KW-0067">ATP-binding</keyword>
<dbReference type="Gene3D" id="3.40.50.300">
    <property type="entry name" value="P-loop containing nucleotide triphosphate hydrolases"/>
    <property type="match status" value="2"/>
</dbReference>
<dbReference type="InterPro" id="IPR027417">
    <property type="entry name" value="P-loop_NTPase"/>
</dbReference>
<keyword evidence="2" id="KW-0547">Nucleotide-binding</keyword>
<dbReference type="EMBL" id="UINC01001816">
    <property type="protein sequence ID" value="SUZ89352.1"/>
    <property type="molecule type" value="Genomic_DNA"/>
</dbReference>
<dbReference type="FunFam" id="1.10.486.10:FF:000003">
    <property type="entry name" value="ATP-dependent DNA helicase"/>
    <property type="match status" value="1"/>
</dbReference>
<dbReference type="PROSITE" id="PS51217">
    <property type="entry name" value="UVRD_HELICASE_CTER"/>
    <property type="match status" value="1"/>
</dbReference>
<feature type="region of interest" description="Disordered" evidence="11">
    <location>
        <begin position="633"/>
        <end position="664"/>
    </location>
</feature>
<dbReference type="Gene3D" id="1.10.10.160">
    <property type="match status" value="1"/>
</dbReference>
<evidence type="ECO:0000256" key="3">
    <source>
        <dbReference type="ARBA" id="ARBA00022801"/>
    </source>
</evidence>
<dbReference type="Pfam" id="PF21196">
    <property type="entry name" value="PcrA_UvrD_tudor"/>
    <property type="match status" value="1"/>
</dbReference>
<dbReference type="GO" id="GO:0043138">
    <property type="term" value="F:3'-5' DNA helicase activity"/>
    <property type="evidence" value="ECO:0007669"/>
    <property type="project" value="UniProtKB-EC"/>
</dbReference>
<accession>A0A381RC87</accession>
<dbReference type="InterPro" id="IPR013986">
    <property type="entry name" value="DExx_box_DNA_helicase_dom_sf"/>
</dbReference>
<evidence type="ECO:0000256" key="2">
    <source>
        <dbReference type="ARBA" id="ARBA00022741"/>
    </source>
</evidence>
<dbReference type="InterPro" id="IPR014017">
    <property type="entry name" value="DNA_helicase_UvrD-like_C"/>
</dbReference>
<dbReference type="GO" id="GO:0033202">
    <property type="term" value="C:DNA helicase complex"/>
    <property type="evidence" value="ECO:0007669"/>
    <property type="project" value="TreeGrafter"/>
</dbReference>
<evidence type="ECO:0000256" key="5">
    <source>
        <dbReference type="ARBA" id="ARBA00022840"/>
    </source>
</evidence>
<dbReference type="CDD" id="cd18807">
    <property type="entry name" value="SF1_C_UvrD"/>
    <property type="match status" value="1"/>
</dbReference>
<comment type="catalytic activity">
    <reaction evidence="8">
        <text>Couples ATP hydrolysis with the unwinding of duplex DNA by translocating in the 3'-5' direction.</text>
        <dbReference type="EC" id="5.6.2.4"/>
    </reaction>
</comment>
<gene>
    <name evidence="14" type="ORF">METZ01_LOCUS42206</name>
</gene>
<keyword evidence="6" id="KW-0238">DNA-binding</keyword>
<evidence type="ECO:0000259" key="13">
    <source>
        <dbReference type="PROSITE" id="PS51217"/>
    </source>
</evidence>
<dbReference type="AlphaFoldDB" id="A0A381RC87"/>
<dbReference type="GO" id="GO:0005829">
    <property type="term" value="C:cytosol"/>
    <property type="evidence" value="ECO:0007669"/>
    <property type="project" value="TreeGrafter"/>
</dbReference>
<comment type="catalytic activity">
    <reaction evidence="10">
        <text>ATP + H2O = ADP + phosphate + H(+)</text>
        <dbReference type="Rhea" id="RHEA:13065"/>
        <dbReference type="ChEBI" id="CHEBI:15377"/>
        <dbReference type="ChEBI" id="CHEBI:15378"/>
        <dbReference type="ChEBI" id="CHEBI:30616"/>
        <dbReference type="ChEBI" id="CHEBI:43474"/>
        <dbReference type="ChEBI" id="CHEBI:456216"/>
        <dbReference type="EC" id="5.6.2.4"/>
    </reaction>
</comment>
<protein>
    <recommendedName>
        <fullName evidence="9">DNA 3'-5' helicase</fullName>
        <ecNumber evidence="9">5.6.2.4</ecNumber>
    </recommendedName>
</protein>
<dbReference type="Pfam" id="PF13361">
    <property type="entry name" value="UvrD_C"/>
    <property type="match status" value="1"/>
</dbReference>
<feature type="domain" description="UvrD-like helicase C-terminal" evidence="13">
    <location>
        <begin position="288"/>
        <end position="554"/>
    </location>
</feature>
<keyword evidence="7" id="KW-0413">Isomerase</keyword>
<dbReference type="SUPFAM" id="SSF52540">
    <property type="entry name" value="P-loop containing nucleoside triphosphate hydrolases"/>
    <property type="match status" value="1"/>
</dbReference>
<evidence type="ECO:0000256" key="10">
    <source>
        <dbReference type="ARBA" id="ARBA00048988"/>
    </source>
</evidence>
<dbReference type="GO" id="GO:0005524">
    <property type="term" value="F:ATP binding"/>
    <property type="evidence" value="ECO:0007669"/>
    <property type="project" value="UniProtKB-KW"/>
</dbReference>
<evidence type="ECO:0000256" key="6">
    <source>
        <dbReference type="ARBA" id="ARBA00023125"/>
    </source>
</evidence>
<evidence type="ECO:0000256" key="8">
    <source>
        <dbReference type="ARBA" id="ARBA00034617"/>
    </source>
</evidence>
<dbReference type="PROSITE" id="PS51198">
    <property type="entry name" value="UVRD_HELICASE_ATP_BIND"/>
    <property type="match status" value="1"/>
</dbReference>
<reference evidence="14" key="1">
    <citation type="submission" date="2018-05" db="EMBL/GenBank/DDBJ databases">
        <authorList>
            <person name="Lanie J.A."/>
            <person name="Ng W.-L."/>
            <person name="Kazmierczak K.M."/>
            <person name="Andrzejewski T.M."/>
            <person name="Davidsen T.M."/>
            <person name="Wayne K.J."/>
            <person name="Tettelin H."/>
            <person name="Glass J.I."/>
            <person name="Rusch D."/>
            <person name="Podicherti R."/>
            <person name="Tsui H.-C.T."/>
            <person name="Winkler M.E."/>
        </authorList>
    </citation>
    <scope>NUCLEOTIDE SEQUENCE</scope>
</reference>
<comment type="similarity">
    <text evidence="1">Belongs to the helicase family. UvrD subfamily.</text>
</comment>
<dbReference type="GO" id="GO:0003677">
    <property type="term" value="F:DNA binding"/>
    <property type="evidence" value="ECO:0007669"/>
    <property type="project" value="UniProtKB-KW"/>
</dbReference>
<name>A0A381RC87_9ZZZZ</name>
<evidence type="ECO:0000256" key="7">
    <source>
        <dbReference type="ARBA" id="ARBA00023235"/>
    </source>
</evidence>
<dbReference type="EC" id="5.6.2.4" evidence="9"/>
<dbReference type="GO" id="GO:0000725">
    <property type="term" value="P:recombinational repair"/>
    <property type="evidence" value="ECO:0007669"/>
    <property type="project" value="TreeGrafter"/>
</dbReference>
<keyword evidence="3" id="KW-0378">Hydrolase</keyword>
<dbReference type="InterPro" id="IPR000212">
    <property type="entry name" value="DNA_helicase_UvrD/REP"/>
</dbReference>
<evidence type="ECO:0000256" key="9">
    <source>
        <dbReference type="ARBA" id="ARBA00034808"/>
    </source>
</evidence>
<sequence>MSADNILEGLNPAQHDAVIHRGGPMLVVAGAGSGKTRVLTHRIAHLIQQDNVSPFGILAITFTNKAAQEMKDRVARLVGAVAERMWVSTFHSACVRILRRDAEQLGYPKAFSIYDQADAVRLTGYVLRDLGLDVKKFVPKSVHGHISNLKNELISADDALDRAANIFDRKIAETFVEYQRRLRTSGAMDFDDLLTVTVELFNNYPDVLDHYQRRFHHVLVDEYQDTNPAQNDIVLKLADDHRNVFVVGDSDQSVYAFRGADIRNILEFEKAFPDTSVVVLDQNYRSTQVILDAANSVIANNFGRKPKDLWTDKPTGDKIVLYRADDEVDESAWIIAELQRLHLHGELRWSDVAIFYRANAQSRIVEEQLAGASIPYRVVGGTRFYDRREVKDALAYLRAVVNPSDEVSIKRILNVPKRGVGDSSVARLDQYASTHGVPFREALNNWPEVGISGPAKKGLANFTELINQLFQRVSEGPAELLQLALQRCGYLDELRDERSIEAEGRLENLAELIGSAEPFETCDEFLEHVSLVSPTDDLDDQSEVTLMTLHTAKGLEFPLVFIIGMEDGIFPSFMSLGDPDQLEEERRLAYVGITRAEEQLYLTLAESRWIYGQQQYNTPSRFLREIPDELVDDRSPRGVHKAGRTTISAVGPSDDSEDRRAERRERARERVIEKAIAAGNQPPNRATFEPKVGGDVHHPKFGDGVVLAISGSGDNAEVTIHFSDVGEKTLLLGWADLQQPK</sequence>
<dbReference type="Pfam" id="PF00580">
    <property type="entry name" value="UvrD-helicase"/>
    <property type="match status" value="1"/>
</dbReference>